<evidence type="ECO:0000313" key="3">
    <source>
        <dbReference type="Proteomes" id="UP000823046"/>
    </source>
</evidence>
<reference evidence="2 3" key="1">
    <citation type="journal article" date="2020" name="bioRxiv">
        <title>Metabolic contributions of an alphaproteobacterial endosymbiont in the apicomplexan Cardiosporidium cionae.</title>
        <authorList>
            <person name="Hunter E.S."/>
            <person name="Paight C.J."/>
            <person name="Lane C.E."/>
        </authorList>
    </citation>
    <scope>NUCLEOTIDE SEQUENCE [LARGE SCALE GENOMIC DNA]</scope>
    <source>
        <strain evidence="2">ESH_2018</strain>
    </source>
</reference>
<organism evidence="2 3">
    <name type="scientific">Cardiosporidium cionae</name>
    <dbReference type="NCBI Taxonomy" id="476202"/>
    <lineage>
        <taxon>Eukaryota</taxon>
        <taxon>Sar</taxon>
        <taxon>Alveolata</taxon>
        <taxon>Apicomplexa</taxon>
        <taxon>Aconoidasida</taxon>
        <taxon>Nephromycida</taxon>
        <taxon>Cardiosporidium</taxon>
    </lineage>
</organism>
<sequence>MEYYSRSDDLERYYYLPYLPSKSSSCYISTENSGNVPYHNFNNGQYPCYGPYMWVPVVVQPDAYPAEKSMFPSYPDNSSEAFVSNRTISSLTNYQSTVVPSSNYHSNSSCNELIPATSFEYSENEEDSYSTPLSKDDSYVSLHEVEKSLSKENYEGKNSNFMLYGSSANHHKMKNVDLSSLGGTSVSCNLDSCFDDSCYFKRNLIESTSTSVHPISGECHAASQNAATEMESVQNKPKLAIDSKVGCSEFITPTKNKSKMMRHGMSLTDVIKNEEQDSSRTLFSFGTKFHSRGTCNPCWFEWSRGCHMGVHCRFCHDASHTPAGASRVIPSGEALAKSSVSPELILKDSSNKNNRFMRSTRKKLKNSQDV</sequence>
<feature type="compositionally biased region" description="Basic residues" evidence="1">
    <location>
        <begin position="358"/>
        <end position="370"/>
    </location>
</feature>
<evidence type="ECO:0000256" key="1">
    <source>
        <dbReference type="SAM" id="MobiDB-lite"/>
    </source>
</evidence>
<protein>
    <recommendedName>
        <fullName evidence="4">C3H1-type domain-containing protein</fullName>
    </recommendedName>
</protein>
<comment type="caution">
    <text evidence="2">The sequence shown here is derived from an EMBL/GenBank/DDBJ whole genome shotgun (WGS) entry which is preliminary data.</text>
</comment>
<keyword evidence="3" id="KW-1185">Reference proteome</keyword>
<gene>
    <name evidence="2" type="ORF">IE077_004085</name>
</gene>
<evidence type="ECO:0000313" key="2">
    <source>
        <dbReference type="EMBL" id="KAF8819702.1"/>
    </source>
</evidence>
<name>A0ABQ7J6T7_9APIC</name>
<dbReference type="Proteomes" id="UP000823046">
    <property type="component" value="Unassembled WGS sequence"/>
</dbReference>
<feature type="region of interest" description="Disordered" evidence="1">
    <location>
        <begin position="347"/>
        <end position="370"/>
    </location>
</feature>
<evidence type="ECO:0008006" key="4">
    <source>
        <dbReference type="Google" id="ProtNLM"/>
    </source>
</evidence>
<proteinExistence type="predicted"/>
<accession>A0ABQ7J6T7</accession>
<dbReference type="EMBL" id="JADAQX010000632">
    <property type="protein sequence ID" value="KAF8819702.1"/>
    <property type="molecule type" value="Genomic_DNA"/>
</dbReference>